<evidence type="ECO:0000256" key="9">
    <source>
        <dbReference type="ARBA" id="ARBA00022737"/>
    </source>
</evidence>
<dbReference type="InterPro" id="IPR011782">
    <property type="entry name" value="Pept_S1C_Do"/>
</dbReference>
<keyword evidence="11" id="KW-0378">Hydrolase</keyword>
<evidence type="ECO:0000256" key="15">
    <source>
        <dbReference type="PIRSR" id="PIRSR611782-1"/>
    </source>
</evidence>
<evidence type="ECO:0000256" key="12">
    <source>
        <dbReference type="ARBA" id="ARBA00022825"/>
    </source>
</evidence>
<protein>
    <recommendedName>
        <fullName evidence="6">Probable periplasmic serine endoprotease DegP-like</fullName>
        <ecNumber evidence="5">3.4.21.107</ecNumber>
    </recommendedName>
    <alternativeName>
        <fullName evidence="14">Protease Do</fullName>
    </alternativeName>
</protein>
<dbReference type="OrthoDB" id="9758917at2"/>
<dbReference type="InterPro" id="IPR001478">
    <property type="entry name" value="PDZ"/>
</dbReference>
<comment type="subcellular location">
    <subcellularLocation>
        <location evidence="3">Periplasm</location>
    </subcellularLocation>
</comment>
<evidence type="ECO:0000313" key="21">
    <source>
        <dbReference type="Proteomes" id="UP000241736"/>
    </source>
</evidence>
<feature type="active site" description="Charge relay system" evidence="15">
    <location>
        <position position="150"/>
    </location>
</feature>
<evidence type="ECO:0000259" key="19">
    <source>
        <dbReference type="PROSITE" id="PS50106"/>
    </source>
</evidence>
<evidence type="ECO:0000313" key="20">
    <source>
        <dbReference type="EMBL" id="PRH81597.1"/>
    </source>
</evidence>
<feature type="chain" id="PRO_5039465073" description="Probable periplasmic serine endoprotease DegP-like" evidence="18">
    <location>
        <begin position="23"/>
        <end position="484"/>
    </location>
</feature>
<evidence type="ECO:0000256" key="11">
    <source>
        <dbReference type="ARBA" id="ARBA00022801"/>
    </source>
</evidence>
<keyword evidence="12" id="KW-0720">Serine protease</keyword>
<evidence type="ECO:0000256" key="3">
    <source>
        <dbReference type="ARBA" id="ARBA00004418"/>
    </source>
</evidence>
<evidence type="ECO:0000256" key="1">
    <source>
        <dbReference type="ARBA" id="ARBA00001772"/>
    </source>
</evidence>
<comment type="catalytic activity">
    <reaction evidence="1">
        <text>Acts on substrates that are at least partially unfolded. The cleavage site P1 residue is normally between a pair of hydrophobic residues, such as Val-|-Val.</text>
        <dbReference type="EC" id="3.4.21.107"/>
    </reaction>
</comment>
<dbReference type="GO" id="GO:0006508">
    <property type="term" value="P:proteolysis"/>
    <property type="evidence" value="ECO:0007669"/>
    <property type="project" value="UniProtKB-KW"/>
</dbReference>
<keyword evidence="10" id="KW-0574">Periplasm</keyword>
<dbReference type="Pfam" id="PF13365">
    <property type="entry name" value="Trypsin_2"/>
    <property type="match status" value="1"/>
</dbReference>
<evidence type="ECO:0000256" key="6">
    <source>
        <dbReference type="ARBA" id="ARBA00013958"/>
    </source>
</evidence>
<keyword evidence="13" id="KW-0346">Stress response</keyword>
<dbReference type="PANTHER" id="PTHR22939">
    <property type="entry name" value="SERINE PROTEASE FAMILY S1C HTRA-RELATED"/>
    <property type="match status" value="1"/>
</dbReference>
<evidence type="ECO:0000256" key="4">
    <source>
        <dbReference type="ARBA" id="ARBA00010541"/>
    </source>
</evidence>
<evidence type="ECO:0000256" key="16">
    <source>
        <dbReference type="PIRSR" id="PIRSR611782-2"/>
    </source>
</evidence>
<dbReference type="PROSITE" id="PS50106">
    <property type="entry name" value="PDZ"/>
    <property type="match status" value="2"/>
</dbReference>
<dbReference type="Pfam" id="PF13180">
    <property type="entry name" value="PDZ_2"/>
    <property type="match status" value="2"/>
</dbReference>
<feature type="region of interest" description="Disordered" evidence="17">
    <location>
        <begin position="54"/>
        <end position="77"/>
    </location>
</feature>
<evidence type="ECO:0000256" key="14">
    <source>
        <dbReference type="ARBA" id="ARBA00032850"/>
    </source>
</evidence>
<evidence type="ECO:0000256" key="10">
    <source>
        <dbReference type="ARBA" id="ARBA00022764"/>
    </source>
</evidence>
<evidence type="ECO:0000256" key="7">
    <source>
        <dbReference type="ARBA" id="ARBA00022670"/>
    </source>
</evidence>
<dbReference type="SUPFAM" id="SSF50156">
    <property type="entry name" value="PDZ domain-like"/>
    <property type="match status" value="2"/>
</dbReference>
<accession>A0A2P6M6G1</accession>
<dbReference type="GO" id="GO:0042597">
    <property type="term" value="C:periplasmic space"/>
    <property type="evidence" value="ECO:0007669"/>
    <property type="project" value="UniProtKB-SubCell"/>
</dbReference>
<reference evidence="20 21" key="1">
    <citation type="submission" date="2018-03" db="EMBL/GenBank/DDBJ databases">
        <title>Arenimonas caeni sp. nov., isolated from activated sludge.</title>
        <authorList>
            <person name="Liu H."/>
        </authorList>
    </citation>
    <scope>NUCLEOTIDE SEQUENCE [LARGE SCALE GENOMIC DNA]</scope>
    <source>
        <strain evidence="21">z29</strain>
    </source>
</reference>
<evidence type="ECO:0000256" key="2">
    <source>
        <dbReference type="ARBA" id="ARBA00002610"/>
    </source>
</evidence>
<evidence type="ECO:0000256" key="8">
    <source>
        <dbReference type="ARBA" id="ARBA00022729"/>
    </source>
</evidence>
<feature type="binding site" evidence="16">
    <location>
        <begin position="223"/>
        <end position="225"/>
    </location>
    <ligand>
        <name>substrate</name>
    </ligand>
</feature>
<dbReference type="AlphaFoldDB" id="A0A2P6M6G1"/>
<dbReference type="Gene3D" id="2.40.10.120">
    <property type="match status" value="1"/>
</dbReference>
<dbReference type="EC" id="3.4.21.107" evidence="5"/>
<comment type="similarity">
    <text evidence="4">Belongs to the peptidase S1C family.</text>
</comment>
<dbReference type="InterPro" id="IPR001940">
    <property type="entry name" value="Peptidase_S1C"/>
</dbReference>
<proteinExistence type="inferred from homology"/>
<organism evidence="20 21">
    <name type="scientific">Arenimonas caeni</name>
    <dbReference type="NCBI Taxonomy" id="2058085"/>
    <lineage>
        <taxon>Bacteria</taxon>
        <taxon>Pseudomonadati</taxon>
        <taxon>Pseudomonadota</taxon>
        <taxon>Gammaproteobacteria</taxon>
        <taxon>Lysobacterales</taxon>
        <taxon>Lysobacteraceae</taxon>
        <taxon>Arenimonas</taxon>
    </lineage>
</organism>
<comment type="caution">
    <text evidence="20">The sequence shown here is derived from an EMBL/GenBank/DDBJ whole genome shotgun (WGS) entry which is preliminary data.</text>
</comment>
<dbReference type="Proteomes" id="UP000241736">
    <property type="component" value="Unassembled WGS sequence"/>
</dbReference>
<evidence type="ECO:0000256" key="17">
    <source>
        <dbReference type="SAM" id="MobiDB-lite"/>
    </source>
</evidence>
<dbReference type="NCBIfam" id="TIGR02037">
    <property type="entry name" value="degP_htrA_DO"/>
    <property type="match status" value="1"/>
</dbReference>
<comment type="function">
    <text evidence="2">Might be efficient in the degradation of transiently denatured and unfolded proteins which accumulate in the periplasm following stress conditions.</text>
</comment>
<evidence type="ECO:0000256" key="13">
    <source>
        <dbReference type="ARBA" id="ARBA00023016"/>
    </source>
</evidence>
<feature type="binding site" evidence="16">
    <location>
        <position position="150"/>
    </location>
    <ligand>
        <name>substrate</name>
    </ligand>
</feature>
<dbReference type="SUPFAM" id="SSF50494">
    <property type="entry name" value="Trypsin-like serine proteases"/>
    <property type="match status" value="1"/>
</dbReference>
<evidence type="ECO:0000256" key="18">
    <source>
        <dbReference type="SAM" id="SignalP"/>
    </source>
</evidence>
<dbReference type="PANTHER" id="PTHR22939:SF130">
    <property type="entry name" value="PERIPLASMIC SERINE ENDOPROTEASE DEGP-LIKE-RELATED"/>
    <property type="match status" value="1"/>
</dbReference>
<gene>
    <name evidence="20" type="ORF">C6N40_11555</name>
</gene>
<dbReference type="RefSeq" id="WP_106991188.1">
    <property type="nucleotide sequence ID" value="NZ_JAVEVW010000059.1"/>
</dbReference>
<dbReference type="EMBL" id="PVLF01000020">
    <property type="protein sequence ID" value="PRH81597.1"/>
    <property type="molecule type" value="Genomic_DNA"/>
</dbReference>
<feature type="binding site" evidence="16">
    <location>
        <position position="120"/>
    </location>
    <ligand>
        <name>substrate</name>
    </ligand>
</feature>
<feature type="active site" description="Charge relay system" evidence="15">
    <location>
        <position position="225"/>
    </location>
</feature>
<keyword evidence="7" id="KW-0645">Protease</keyword>
<dbReference type="PRINTS" id="PR00834">
    <property type="entry name" value="PROTEASES2C"/>
</dbReference>
<dbReference type="InterPro" id="IPR036034">
    <property type="entry name" value="PDZ_sf"/>
</dbReference>
<feature type="domain" description="PDZ" evidence="19">
    <location>
        <begin position="398"/>
        <end position="474"/>
    </location>
</feature>
<evidence type="ECO:0000256" key="5">
    <source>
        <dbReference type="ARBA" id="ARBA00013035"/>
    </source>
</evidence>
<dbReference type="Gene3D" id="2.30.42.10">
    <property type="match status" value="2"/>
</dbReference>
<feature type="active site" description="Charge relay system" evidence="15">
    <location>
        <position position="120"/>
    </location>
</feature>
<dbReference type="GO" id="GO:0004252">
    <property type="term" value="F:serine-type endopeptidase activity"/>
    <property type="evidence" value="ECO:0007669"/>
    <property type="project" value="InterPro"/>
</dbReference>
<dbReference type="InterPro" id="IPR009003">
    <property type="entry name" value="Peptidase_S1_PA"/>
</dbReference>
<sequence length="484" mass="50650">MKHPFPRALLLALVLASPGLMAQVPAAAEAAPIVELPDFTRLVEATGPAVVNIEATSGGGREQAAPRQGAEEPPMPEDMPEFFRRFFGQPGMPDRAPRRGTSQGSGFIISSDGYVLTNHHVVDGADEIIVRLSDRSELKAELVGSDPLSDVALLKLDAKGLPVLKIGDSRRLKSGQWVLAIGSPFGFEHSVTAGVVSGVGRRSLDPSQQYVPFIQTDVAINRGNSGGPLLNTRGEVVGINSQIFSNSGGYMGVSFAIPIEVAMNAVRQLRETGRVERGQLGVRIRDVERARLAELGLDRPVGAFVEQVDNGSAAAKAGIRPGDVITRFNGRDVLGSASLPPMVGALPPGARATVTVMRDGKPRELVVTLSALDMAASGAAPAPESAPAVPAANPIGLEVEALDAAARSAMGLSAGEGVLVSRVTGLAARRAGLSPGDVVLRVDRRDIGSVADFQAATRDLKAGDEVRLLVRNARSTGFVSFELR</sequence>
<feature type="domain" description="PDZ" evidence="19">
    <location>
        <begin position="269"/>
        <end position="346"/>
    </location>
</feature>
<keyword evidence="8 18" id="KW-0732">Signal</keyword>
<keyword evidence="21" id="KW-1185">Reference proteome</keyword>
<name>A0A2P6M6G1_9GAMM</name>
<keyword evidence="9" id="KW-0677">Repeat</keyword>
<feature type="signal peptide" evidence="18">
    <location>
        <begin position="1"/>
        <end position="22"/>
    </location>
</feature>
<dbReference type="SMART" id="SM00228">
    <property type="entry name" value="PDZ"/>
    <property type="match status" value="2"/>
</dbReference>